<organism evidence="3 4">
    <name type="scientific">Adineta ricciae</name>
    <name type="common">Rotifer</name>
    <dbReference type="NCBI Taxonomy" id="249248"/>
    <lineage>
        <taxon>Eukaryota</taxon>
        <taxon>Metazoa</taxon>
        <taxon>Spiralia</taxon>
        <taxon>Gnathifera</taxon>
        <taxon>Rotifera</taxon>
        <taxon>Eurotatoria</taxon>
        <taxon>Bdelloidea</taxon>
        <taxon>Adinetida</taxon>
        <taxon>Adinetidae</taxon>
        <taxon>Adineta</taxon>
    </lineage>
</organism>
<keyword evidence="4" id="KW-1185">Reference proteome</keyword>
<gene>
    <name evidence="3" type="ORF">XAT740_LOCUS17883</name>
</gene>
<dbReference type="Proteomes" id="UP000663828">
    <property type="component" value="Unassembled WGS sequence"/>
</dbReference>
<dbReference type="AlphaFoldDB" id="A0A814NIH3"/>
<reference evidence="3" key="1">
    <citation type="submission" date="2021-02" db="EMBL/GenBank/DDBJ databases">
        <authorList>
            <person name="Nowell W R."/>
        </authorList>
    </citation>
    <scope>NUCLEOTIDE SEQUENCE</scope>
</reference>
<feature type="compositionally biased region" description="Basic and acidic residues" evidence="1">
    <location>
        <begin position="75"/>
        <end position="86"/>
    </location>
</feature>
<comment type="caution">
    <text evidence="3">The sequence shown here is derived from an EMBL/GenBank/DDBJ whole genome shotgun (WGS) entry which is preliminary data.</text>
</comment>
<feature type="compositionally biased region" description="Basic and acidic residues" evidence="1">
    <location>
        <begin position="147"/>
        <end position="156"/>
    </location>
</feature>
<feature type="region of interest" description="Disordered" evidence="1">
    <location>
        <begin position="49"/>
        <end position="156"/>
    </location>
</feature>
<name>A0A814NIH3_ADIRI</name>
<evidence type="ECO:0000313" key="3">
    <source>
        <dbReference type="EMBL" id="CAF1091863.1"/>
    </source>
</evidence>
<proteinExistence type="predicted"/>
<evidence type="ECO:0000256" key="2">
    <source>
        <dbReference type="SAM" id="SignalP"/>
    </source>
</evidence>
<feature type="chain" id="PRO_5032489559" evidence="2">
    <location>
        <begin position="20"/>
        <end position="327"/>
    </location>
</feature>
<dbReference type="EMBL" id="CAJNOR010001178">
    <property type="protein sequence ID" value="CAF1091863.1"/>
    <property type="molecule type" value="Genomic_DNA"/>
</dbReference>
<evidence type="ECO:0000256" key="1">
    <source>
        <dbReference type="SAM" id="MobiDB-lite"/>
    </source>
</evidence>
<protein>
    <submittedName>
        <fullName evidence="3">Uncharacterized protein</fullName>
    </submittedName>
</protein>
<sequence>MHLQTLFVVAFAVICGIQCAPGMIEHLSLLANVFNSALDNDDGWDFKNQYKLPEDNDEYDDKSYNRKSYRGGAGIEDRDYTKDRKSSKYNYDDDDDTYDNGPSYKDSDNYDDDDDSYGKRPSYKGSDNYDDDDDDYDNYKPKPRHPSKYENKPKDVGHMNIYLREPSRDGKRRKPKRFRFPTARYEREHFPRTFGPLISFMPWVPIFADRLTKQTIIYSPTGGVYILPPVINFYGKLISIAQLVASGYASLVSSGAPPPPAVDVAPLVQPGPVVGPGVPTVDTAKGGFKGGVRTEFRSFPRPSYPGNYEDKSSYSQQDDYPKPRGGY</sequence>
<accession>A0A814NIH3</accession>
<evidence type="ECO:0000313" key="4">
    <source>
        <dbReference type="Proteomes" id="UP000663828"/>
    </source>
</evidence>
<keyword evidence="2" id="KW-0732">Signal</keyword>
<feature type="region of interest" description="Disordered" evidence="1">
    <location>
        <begin position="292"/>
        <end position="327"/>
    </location>
</feature>
<feature type="signal peptide" evidence="2">
    <location>
        <begin position="1"/>
        <end position="19"/>
    </location>
</feature>